<dbReference type="GO" id="GO:0006302">
    <property type="term" value="P:double-strand break repair"/>
    <property type="evidence" value="ECO:0007669"/>
    <property type="project" value="InterPro"/>
</dbReference>
<gene>
    <name evidence="2" type="ORF">SAMN04487969_1042</name>
</gene>
<dbReference type="Proteomes" id="UP000183410">
    <property type="component" value="Unassembled WGS sequence"/>
</dbReference>
<feature type="domain" description="Rad50/SbcC-type AAA" evidence="1">
    <location>
        <begin position="14"/>
        <end position="114"/>
    </location>
</feature>
<accession>A0A1I2BPE5</accession>
<dbReference type="Pfam" id="PF13476">
    <property type="entry name" value="AAA_23"/>
    <property type="match status" value="1"/>
</dbReference>
<reference evidence="3" key="1">
    <citation type="submission" date="2016-10" db="EMBL/GenBank/DDBJ databases">
        <authorList>
            <person name="Varghese N."/>
            <person name="Submissions S."/>
        </authorList>
    </citation>
    <scope>NUCLEOTIDE SEQUENCE [LARGE SCALE GENOMIC DNA]</scope>
    <source>
        <strain evidence="3">CGMCC 1.10223</strain>
    </source>
</reference>
<dbReference type="OrthoDB" id="9774685at2"/>
<keyword evidence="3" id="KW-1185">Reference proteome</keyword>
<proteinExistence type="predicted"/>
<name>A0A1I2BPE5_9BACL</name>
<dbReference type="InterPro" id="IPR038729">
    <property type="entry name" value="Rad50/SbcC_AAA"/>
</dbReference>
<dbReference type="EMBL" id="FONN01000004">
    <property type="protein sequence ID" value="SFE57887.1"/>
    <property type="molecule type" value="Genomic_DNA"/>
</dbReference>
<sequence>MRLNKLSADKHTFHTVPFKPGLNLIVGKKNNPSDNNVKNTYNGVGKSLIIYLIHFCLGSNKIKVFEEKIPNWHFTLEFEIDDVVFTSSRNTSKQNEIYLNEKKYTITNFRRLMLKKVFNNETVTKNLTFNTLFPRFIRRDRECYAKYDTFIRKEQDYSKFTSVA</sequence>
<dbReference type="AlphaFoldDB" id="A0A1I2BPE5"/>
<evidence type="ECO:0000313" key="3">
    <source>
        <dbReference type="Proteomes" id="UP000183410"/>
    </source>
</evidence>
<dbReference type="GO" id="GO:0016887">
    <property type="term" value="F:ATP hydrolysis activity"/>
    <property type="evidence" value="ECO:0007669"/>
    <property type="project" value="InterPro"/>
</dbReference>
<organism evidence="2 3">
    <name type="scientific">Paenibacillus algorifonticola</name>
    <dbReference type="NCBI Taxonomy" id="684063"/>
    <lineage>
        <taxon>Bacteria</taxon>
        <taxon>Bacillati</taxon>
        <taxon>Bacillota</taxon>
        <taxon>Bacilli</taxon>
        <taxon>Bacillales</taxon>
        <taxon>Paenibacillaceae</taxon>
        <taxon>Paenibacillus</taxon>
    </lineage>
</organism>
<dbReference type="InterPro" id="IPR027417">
    <property type="entry name" value="P-loop_NTPase"/>
</dbReference>
<evidence type="ECO:0000313" key="2">
    <source>
        <dbReference type="EMBL" id="SFE57887.1"/>
    </source>
</evidence>
<evidence type="ECO:0000259" key="1">
    <source>
        <dbReference type="Pfam" id="PF13476"/>
    </source>
</evidence>
<protein>
    <submittedName>
        <fullName evidence="2">AAA domain-containing protein</fullName>
    </submittedName>
</protein>
<dbReference type="Gene3D" id="3.40.50.300">
    <property type="entry name" value="P-loop containing nucleotide triphosphate hydrolases"/>
    <property type="match status" value="1"/>
</dbReference>
<dbReference type="RefSeq" id="WP_046232605.1">
    <property type="nucleotide sequence ID" value="NZ_FONN01000004.1"/>
</dbReference>